<sequence>MDGVECDYRTNHVLSLDLSGCCLFGSINSNSTLFRLVHLQTLNLAYNNFNYSQIPSQVGQLSNLTYLNLSYSYFSGQIHNLSRLISLDLSYNDQLKLHKPSLRDLVQKFTNLKELHLSGVNISSTVPDILANFSSLESLRLSYCGLRGEFPIDIFQLPNLKMLDISDNPDLKSHLPSFQLGSLFKSLMFSRTNFVGELPFSVGNLAYLEVLDFASCNFIGQLPSSLCNLTKLTSLDLSNNSFRAPTNFSWIGKLSNLNSLSLYHVGLTGDFPFWLMNITHLSSLDLGYNQLTGPIPSWLLNLTNLVDLYLDHNHFIGQIPSCLIYETRIERLFLGSNQLSGQIPSQTNNHSELIILELSSNKLQGSIPSTLSNLKNLDTLSFHSNNLSGVVVVNIFFQLKTLRTLMLSYNNLWLLIESNTNAIIPNFTHLGLASCNLSELPHFLHNQYELQLLDLSSNNIQGPIPSWLWNISKNSLST</sequence>
<reference evidence="13 14" key="1">
    <citation type="journal article" date="2020" name="Mol. Plant">
        <title>The Chromosome-Based Rubber Tree Genome Provides New Insights into Spurge Genome Evolution and Rubber Biosynthesis.</title>
        <authorList>
            <person name="Liu J."/>
            <person name="Shi C."/>
            <person name="Shi C.C."/>
            <person name="Li W."/>
            <person name="Zhang Q.J."/>
            <person name="Zhang Y."/>
            <person name="Li K."/>
            <person name="Lu H.F."/>
            <person name="Shi C."/>
            <person name="Zhu S.T."/>
            <person name="Xiao Z.Y."/>
            <person name="Nan H."/>
            <person name="Yue Y."/>
            <person name="Zhu X.G."/>
            <person name="Wu Y."/>
            <person name="Hong X.N."/>
            <person name="Fan G.Y."/>
            <person name="Tong Y."/>
            <person name="Zhang D."/>
            <person name="Mao C.L."/>
            <person name="Liu Y.L."/>
            <person name="Hao S.J."/>
            <person name="Liu W.Q."/>
            <person name="Lv M.Q."/>
            <person name="Zhang H.B."/>
            <person name="Liu Y."/>
            <person name="Hu-Tang G.R."/>
            <person name="Wang J.P."/>
            <person name="Wang J.H."/>
            <person name="Sun Y.H."/>
            <person name="Ni S.B."/>
            <person name="Chen W.B."/>
            <person name="Zhang X.C."/>
            <person name="Jiao Y.N."/>
            <person name="Eichler E.E."/>
            <person name="Li G.H."/>
            <person name="Liu X."/>
            <person name="Gao L.Z."/>
        </authorList>
    </citation>
    <scope>NUCLEOTIDE SEQUENCE [LARGE SCALE GENOMIC DNA]</scope>
    <source>
        <strain evidence="14">cv. GT1</strain>
        <tissue evidence="13">Leaf</tissue>
    </source>
</reference>
<evidence type="ECO:0000256" key="3">
    <source>
        <dbReference type="ARBA" id="ARBA00022475"/>
    </source>
</evidence>
<evidence type="ECO:0000256" key="7">
    <source>
        <dbReference type="ARBA" id="ARBA00022737"/>
    </source>
</evidence>
<evidence type="ECO:0000259" key="12">
    <source>
        <dbReference type="Pfam" id="PF23598"/>
    </source>
</evidence>
<evidence type="ECO:0000256" key="5">
    <source>
        <dbReference type="ARBA" id="ARBA00022692"/>
    </source>
</evidence>
<keyword evidence="9" id="KW-0472">Membrane</keyword>
<keyword evidence="4" id="KW-0433">Leucine-rich repeat</keyword>
<evidence type="ECO:0000256" key="9">
    <source>
        <dbReference type="ARBA" id="ARBA00023136"/>
    </source>
</evidence>
<dbReference type="GO" id="GO:0005886">
    <property type="term" value="C:plasma membrane"/>
    <property type="evidence" value="ECO:0007669"/>
    <property type="project" value="UniProtKB-SubCell"/>
</dbReference>
<dbReference type="FunFam" id="3.80.10.10:FF:000095">
    <property type="entry name" value="LRR receptor-like serine/threonine-protein kinase GSO1"/>
    <property type="match status" value="1"/>
</dbReference>
<dbReference type="AlphaFoldDB" id="A0A6A6KTT7"/>
<dbReference type="InterPro" id="IPR032675">
    <property type="entry name" value="LRR_dom_sf"/>
</dbReference>
<keyword evidence="10" id="KW-0675">Receptor</keyword>
<dbReference type="Gene3D" id="3.80.10.10">
    <property type="entry name" value="Ribonuclease Inhibitor"/>
    <property type="match status" value="4"/>
</dbReference>
<keyword evidence="14" id="KW-1185">Reference proteome</keyword>
<evidence type="ECO:0000256" key="6">
    <source>
        <dbReference type="ARBA" id="ARBA00022729"/>
    </source>
</evidence>
<keyword evidence="11" id="KW-0325">Glycoprotein</keyword>
<dbReference type="InterPro" id="IPR003591">
    <property type="entry name" value="Leu-rich_rpt_typical-subtyp"/>
</dbReference>
<dbReference type="Proteomes" id="UP000467840">
    <property type="component" value="Chromosome 13"/>
</dbReference>
<comment type="subcellular location">
    <subcellularLocation>
        <location evidence="1">Cell membrane</location>
        <topology evidence="1">Single-pass type I membrane protein</topology>
    </subcellularLocation>
</comment>
<dbReference type="SUPFAM" id="SSF52058">
    <property type="entry name" value="L domain-like"/>
    <property type="match status" value="2"/>
</dbReference>
<evidence type="ECO:0000256" key="1">
    <source>
        <dbReference type="ARBA" id="ARBA00004251"/>
    </source>
</evidence>
<gene>
    <name evidence="13" type="ORF">GH714_022420</name>
</gene>
<keyword evidence="8" id="KW-1133">Transmembrane helix</keyword>
<dbReference type="PANTHER" id="PTHR48052">
    <property type="entry name" value="UNNAMED PRODUCT"/>
    <property type="match status" value="1"/>
</dbReference>
<evidence type="ECO:0000313" key="13">
    <source>
        <dbReference type="EMBL" id="KAF2292422.1"/>
    </source>
</evidence>
<feature type="domain" description="Disease resistance R13L4/SHOC-2-like LRR" evidence="12">
    <location>
        <begin position="158"/>
        <end position="405"/>
    </location>
</feature>
<comment type="caution">
    <text evidence="13">The sequence shown here is derived from an EMBL/GenBank/DDBJ whole genome shotgun (WGS) entry which is preliminary data.</text>
</comment>
<keyword evidence="6" id="KW-0732">Signal</keyword>
<accession>A0A6A6KTT7</accession>
<evidence type="ECO:0000256" key="2">
    <source>
        <dbReference type="ARBA" id="ARBA00009592"/>
    </source>
</evidence>
<dbReference type="PANTHER" id="PTHR48052:SF60">
    <property type="entry name" value="RECEPTOR-LIKE PROTEIN KINASE"/>
    <property type="match status" value="1"/>
</dbReference>
<dbReference type="EMBL" id="JAAGAX010000014">
    <property type="protein sequence ID" value="KAF2292422.1"/>
    <property type="molecule type" value="Genomic_DNA"/>
</dbReference>
<dbReference type="SUPFAM" id="SSF52075">
    <property type="entry name" value="Outer arm dynein light chain 1"/>
    <property type="match status" value="1"/>
</dbReference>
<dbReference type="SMART" id="SM00369">
    <property type="entry name" value="LRR_TYP"/>
    <property type="match status" value="7"/>
</dbReference>
<dbReference type="InterPro" id="IPR001611">
    <property type="entry name" value="Leu-rich_rpt"/>
</dbReference>
<keyword evidence="5" id="KW-0812">Transmembrane</keyword>
<keyword evidence="3" id="KW-1003">Cell membrane</keyword>
<evidence type="ECO:0000256" key="11">
    <source>
        <dbReference type="ARBA" id="ARBA00023180"/>
    </source>
</evidence>
<evidence type="ECO:0000256" key="4">
    <source>
        <dbReference type="ARBA" id="ARBA00022614"/>
    </source>
</evidence>
<proteinExistence type="inferred from homology"/>
<evidence type="ECO:0000256" key="8">
    <source>
        <dbReference type="ARBA" id="ARBA00022989"/>
    </source>
</evidence>
<keyword evidence="7" id="KW-0677">Repeat</keyword>
<comment type="similarity">
    <text evidence="2">Belongs to the RLP family.</text>
</comment>
<evidence type="ECO:0000256" key="10">
    <source>
        <dbReference type="ARBA" id="ARBA00023170"/>
    </source>
</evidence>
<dbReference type="Pfam" id="PF23598">
    <property type="entry name" value="LRR_14"/>
    <property type="match status" value="1"/>
</dbReference>
<organism evidence="13 14">
    <name type="scientific">Hevea brasiliensis</name>
    <name type="common">Para rubber tree</name>
    <name type="synonym">Siphonia brasiliensis</name>
    <dbReference type="NCBI Taxonomy" id="3981"/>
    <lineage>
        <taxon>Eukaryota</taxon>
        <taxon>Viridiplantae</taxon>
        <taxon>Streptophyta</taxon>
        <taxon>Embryophyta</taxon>
        <taxon>Tracheophyta</taxon>
        <taxon>Spermatophyta</taxon>
        <taxon>Magnoliopsida</taxon>
        <taxon>eudicotyledons</taxon>
        <taxon>Gunneridae</taxon>
        <taxon>Pentapetalae</taxon>
        <taxon>rosids</taxon>
        <taxon>fabids</taxon>
        <taxon>Malpighiales</taxon>
        <taxon>Euphorbiaceae</taxon>
        <taxon>Crotonoideae</taxon>
        <taxon>Micrandreae</taxon>
        <taxon>Hevea</taxon>
    </lineage>
</organism>
<evidence type="ECO:0000313" key="14">
    <source>
        <dbReference type="Proteomes" id="UP000467840"/>
    </source>
</evidence>
<protein>
    <recommendedName>
        <fullName evidence="12">Disease resistance R13L4/SHOC-2-like LRR domain-containing protein</fullName>
    </recommendedName>
</protein>
<dbReference type="InterPro" id="IPR055414">
    <property type="entry name" value="LRR_R13L4/SHOC2-like"/>
</dbReference>
<dbReference type="Pfam" id="PF00560">
    <property type="entry name" value="LRR_1"/>
    <property type="match status" value="4"/>
</dbReference>
<name>A0A6A6KTT7_HEVBR</name>